<feature type="transmembrane region" description="Helical" evidence="1">
    <location>
        <begin position="209"/>
        <end position="230"/>
    </location>
</feature>
<dbReference type="Proteomes" id="UP000887540">
    <property type="component" value="Unplaced"/>
</dbReference>
<feature type="transmembrane region" description="Helical" evidence="1">
    <location>
        <begin position="132"/>
        <end position="152"/>
    </location>
</feature>
<evidence type="ECO:0000256" key="1">
    <source>
        <dbReference type="SAM" id="Phobius"/>
    </source>
</evidence>
<evidence type="ECO:0000313" key="3">
    <source>
        <dbReference type="WBParaSite" id="ACRNAN_scaffold6927.g18363.t1"/>
    </source>
</evidence>
<dbReference type="AlphaFoldDB" id="A0A914EB16"/>
<keyword evidence="1" id="KW-0472">Membrane</keyword>
<reference evidence="3" key="1">
    <citation type="submission" date="2022-11" db="UniProtKB">
        <authorList>
            <consortium name="WormBaseParasite"/>
        </authorList>
    </citation>
    <scope>IDENTIFICATION</scope>
</reference>
<proteinExistence type="predicted"/>
<feature type="transmembrane region" description="Helical" evidence="1">
    <location>
        <begin position="87"/>
        <end position="104"/>
    </location>
</feature>
<organism evidence="2 3">
    <name type="scientific">Acrobeloides nanus</name>
    <dbReference type="NCBI Taxonomy" id="290746"/>
    <lineage>
        <taxon>Eukaryota</taxon>
        <taxon>Metazoa</taxon>
        <taxon>Ecdysozoa</taxon>
        <taxon>Nematoda</taxon>
        <taxon>Chromadorea</taxon>
        <taxon>Rhabditida</taxon>
        <taxon>Tylenchina</taxon>
        <taxon>Cephalobomorpha</taxon>
        <taxon>Cephaloboidea</taxon>
        <taxon>Cephalobidae</taxon>
        <taxon>Acrobeloides</taxon>
    </lineage>
</organism>
<sequence>MDTVKLDQVGENFGFTVNKRLLGFIGVLELMISTAFTFLWIGYPLAAFNNLSVVQLVWFIIFVPSVVINGTSLVANQGEEKRELYQIYLKLGLIRLPLEIYALAKSYSPHSPYSYNFRIFEKLNLYGLSEQVILWAIIIESLLGLVLVYFRLRSVKSGDTEGPEVKPRDTKGLHGVCTLGVVVVGLLEILGSIVTAVLAITGIGRMIPINSLVCAPLWMGTAVFGALLIFNSMINSTKILSSIENSYSKKEIMMKKARTLTEISTFIEAKRRWIYALMS</sequence>
<keyword evidence="1" id="KW-0812">Transmembrane</keyword>
<feature type="transmembrane region" description="Helical" evidence="1">
    <location>
        <begin position="21"/>
        <end position="43"/>
    </location>
</feature>
<protein>
    <submittedName>
        <fullName evidence="3">Uncharacterized protein</fullName>
    </submittedName>
</protein>
<accession>A0A914EB16</accession>
<feature type="transmembrane region" description="Helical" evidence="1">
    <location>
        <begin position="55"/>
        <end position="75"/>
    </location>
</feature>
<dbReference type="WBParaSite" id="ACRNAN_scaffold6927.g18363.t1">
    <property type="protein sequence ID" value="ACRNAN_scaffold6927.g18363.t1"/>
    <property type="gene ID" value="ACRNAN_scaffold6927.g18363"/>
</dbReference>
<keyword evidence="1" id="KW-1133">Transmembrane helix</keyword>
<feature type="transmembrane region" description="Helical" evidence="1">
    <location>
        <begin position="173"/>
        <end position="203"/>
    </location>
</feature>
<evidence type="ECO:0000313" key="2">
    <source>
        <dbReference type="Proteomes" id="UP000887540"/>
    </source>
</evidence>
<keyword evidence="2" id="KW-1185">Reference proteome</keyword>
<name>A0A914EB16_9BILA</name>